<evidence type="ECO:0000313" key="3">
    <source>
        <dbReference type="Proteomes" id="UP001066276"/>
    </source>
</evidence>
<evidence type="ECO:0008006" key="4">
    <source>
        <dbReference type="Google" id="ProtNLM"/>
    </source>
</evidence>
<dbReference type="Proteomes" id="UP001066276">
    <property type="component" value="Chromosome 12"/>
</dbReference>
<sequence>MYLLCTALRGPLQALSSISEGQNRAPPWERRLVSGLREWKSVKATLLCLVKAWSAESRLGASPRADARHPHLVRARTRGSDAADRHKITRLRGLR</sequence>
<accession>A0AAV7L1L7</accession>
<evidence type="ECO:0000313" key="2">
    <source>
        <dbReference type="EMBL" id="KAJ1085566.1"/>
    </source>
</evidence>
<dbReference type="EMBL" id="JANPWB010000016">
    <property type="protein sequence ID" value="KAJ1085566.1"/>
    <property type="molecule type" value="Genomic_DNA"/>
</dbReference>
<evidence type="ECO:0000256" key="1">
    <source>
        <dbReference type="SAM" id="MobiDB-lite"/>
    </source>
</evidence>
<organism evidence="2 3">
    <name type="scientific">Pleurodeles waltl</name>
    <name type="common">Iberian ribbed newt</name>
    <dbReference type="NCBI Taxonomy" id="8319"/>
    <lineage>
        <taxon>Eukaryota</taxon>
        <taxon>Metazoa</taxon>
        <taxon>Chordata</taxon>
        <taxon>Craniata</taxon>
        <taxon>Vertebrata</taxon>
        <taxon>Euteleostomi</taxon>
        <taxon>Amphibia</taxon>
        <taxon>Batrachia</taxon>
        <taxon>Caudata</taxon>
        <taxon>Salamandroidea</taxon>
        <taxon>Salamandridae</taxon>
        <taxon>Pleurodelinae</taxon>
        <taxon>Pleurodeles</taxon>
    </lineage>
</organism>
<keyword evidence="3" id="KW-1185">Reference proteome</keyword>
<proteinExistence type="predicted"/>
<reference evidence="2" key="1">
    <citation type="journal article" date="2022" name="bioRxiv">
        <title>Sequencing and chromosome-scale assembly of the giantPleurodeles waltlgenome.</title>
        <authorList>
            <person name="Brown T."/>
            <person name="Elewa A."/>
            <person name="Iarovenko S."/>
            <person name="Subramanian E."/>
            <person name="Araus A.J."/>
            <person name="Petzold A."/>
            <person name="Susuki M."/>
            <person name="Suzuki K.-i.T."/>
            <person name="Hayashi T."/>
            <person name="Toyoda A."/>
            <person name="Oliveira C."/>
            <person name="Osipova E."/>
            <person name="Leigh N.D."/>
            <person name="Simon A."/>
            <person name="Yun M.H."/>
        </authorList>
    </citation>
    <scope>NUCLEOTIDE SEQUENCE</scope>
    <source>
        <strain evidence="2">20211129_DDA</strain>
        <tissue evidence="2">Liver</tissue>
    </source>
</reference>
<dbReference type="AlphaFoldDB" id="A0AAV7L1L7"/>
<gene>
    <name evidence="2" type="ORF">NDU88_005696</name>
</gene>
<feature type="region of interest" description="Disordered" evidence="1">
    <location>
        <begin position="64"/>
        <end position="95"/>
    </location>
</feature>
<name>A0AAV7L1L7_PLEWA</name>
<comment type="caution">
    <text evidence="2">The sequence shown here is derived from an EMBL/GenBank/DDBJ whole genome shotgun (WGS) entry which is preliminary data.</text>
</comment>
<protein>
    <recommendedName>
        <fullName evidence="4">Secreted protein</fullName>
    </recommendedName>
</protein>